<proteinExistence type="predicted"/>
<evidence type="ECO:0000313" key="2">
    <source>
        <dbReference type="Proteomes" id="UP000397656"/>
    </source>
</evidence>
<dbReference type="Gene3D" id="2.60.200.60">
    <property type="match status" value="1"/>
</dbReference>
<protein>
    <submittedName>
        <fullName evidence="1">PAAR domain-containing protein</fullName>
    </submittedName>
</protein>
<dbReference type="CDD" id="cd14744">
    <property type="entry name" value="PAAR_CT_2"/>
    <property type="match status" value="1"/>
</dbReference>
<reference evidence="1 2" key="1">
    <citation type="submission" date="2020-10" db="EMBL/GenBank/DDBJ databases">
        <title>Complete genome sequence of Cupriavidus basilensis CCUG 49340T.</title>
        <authorList>
            <person name="Salva-Serra F."/>
            <person name="Donoso R.A."/>
            <person name="Cho K.H."/>
            <person name="Yoo J.A."/>
            <person name="Lee K."/>
            <person name="Yoon S.-H."/>
            <person name="Perez-Pantoja D."/>
            <person name="Moore E.R.B."/>
        </authorList>
    </citation>
    <scope>NUCLEOTIDE SEQUENCE [LARGE SCALE GENOMIC DNA]</scope>
    <source>
        <strain evidence="2">CCUG 49340</strain>
    </source>
</reference>
<name>A0A643FVE3_9BURK</name>
<dbReference type="Pfam" id="PF05488">
    <property type="entry name" value="PAAR_motif"/>
    <property type="match status" value="1"/>
</dbReference>
<gene>
    <name evidence="1" type="ORF">F7R26_031310</name>
</gene>
<organism evidence="1 2">
    <name type="scientific">Cupriavidus basilensis</name>
    <dbReference type="NCBI Taxonomy" id="68895"/>
    <lineage>
        <taxon>Bacteria</taxon>
        <taxon>Pseudomonadati</taxon>
        <taxon>Pseudomonadota</taxon>
        <taxon>Betaproteobacteria</taxon>
        <taxon>Burkholderiales</taxon>
        <taxon>Burkholderiaceae</taxon>
        <taxon>Cupriavidus</taxon>
    </lineage>
</organism>
<dbReference type="AlphaFoldDB" id="A0A643FVE3"/>
<dbReference type="Proteomes" id="UP000397656">
    <property type="component" value="Chromosome 2"/>
</dbReference>
<dbReference type="RefSeq" id="WP_150986113.1">
    <property type="nucleotide sequence ID" value="NZ_CP062804.1"/>
</dbReference>
<accession>A0A643FVE3</accession>
<evidence type="ECO:0000313" key="1">
    <source>
        <dbReference type="EMBL" id="QOT79239.1"/>
    </source>
</evidence>
<dbReference type="GeneID" id="98405453"/>
<dbReference type="InterPro" id="IPR008727">
    <property type="entry name" value="PAAR_motif"/>
</dbReference>
<dbReference type="EMBL" id="CP062804">
    <property type="protein sequence ID" value="QOT79239.1"/>
    <property type="molecule type" value="Genomic_DNA"/>
</dbReference>
<sequence>MPGTLIKKGDKTSHDGVVITGAEDDLLDGQPMARLGDLVDCPERYPDGRPHGVNKIITATSGLMSGTRPVACEGDRTECGCVLIGSSDAMAGQL</sequence>